<evidence type="ECO:0000256" key="1">
    <source>
        <dbReference type="ARBA" id="ARBA00022729"/>
    </source>
</evidence>
<organism evidence="3">
    <name type="scientific">hydrothermal vent metagenome</name>
    <dbReference type="NCBI Taxonomy" id="652676"/>
    <lineage>
        <taxon>unclassified sequences</taxon>
        <taxon>metagenomes</taxon>
        <taxon>ecological metagenomes</taxon>
    </lineage>
</organism>
<evidence type="ECO:0000313" key="3">
    <source>
        <dbReference type="EMBL" id="VAW71333.1"/>
    </source>
</evidence>
<protein>
    <recommendedName>
        <fullName evidence="2">Outer membrane protein beta-barrel domain-containing protein</fullName>
    </recommendedName>
</protein>
<dbReference type="InterPro" id="IPR011250">
    <property type="entry name" value="OMP/PagP_B-barrel"/>
</dbReference>
<name>A0A3B0Y4J1_9ZZZZ</name>
<dbReference type="EMBL" id="UOFJ01000592">
    <property type="protein sequence ID" value="VAW71333.1"/>
    <property type="molecule type" value="Genomic_DNA"/>
</dbReference>
<proteinExistence type="predicted"/>
<dbReference type="InterPro" id="IPR027385">
    <property type="entry name" value="Beta-barrel_OMP"/>
</dbReference>
<reference evidence="3" key="1">
    <citation type="submission" date="2018-06" db="EMBL/GenBank/DDBJ databases">
        <authorList>
            <person name="Zhirakovskaya E."/>
        </authorList>
    </citation>
    <scope>NUCLEOTIDE SEQUENCE</scope>
</reference>
<dbReference type="SUPFAM" id="SSF56925">
    <property type="entry name" value="OMPA-like"/>
    <property type="match status" value="1"/>
</dbReference>
<feature type="non-terminal residue" evidence="3">
    <location>
        <position position="1"/>
    </location>
</feature>
<gene>
    <name evidence="3" type="ORF">MNBD_GAMMA10-1398</name>
</gene>
<dbReference type="AlphaFoldDB" id="A0A3B0Y4J1"/>
<accession>A0A3B0Y4J1</accession>
<dbReference type="Pfam" id="PF13505">
    <property type="entry name" value="OMP_b-brl"/>
    <property type="match status" value="1"/>
</dbReference>
<sequence length="131" mass="14833">TRPVATDIRLGYALEEHKLEFAVMSGVSDDNLNQLATEVPLSTSVFYRYTANLKSSLKVDFILGYSQTEVEAEYIQSSNFSETFQGVSFGVGFEESLKSLPQLKFKFDYIRLYNGDQLNIDALSLGVRYEF</sequence>
<keyword evidence="1" id="KW-0732">Signal</keyword>
<evidence type="ECO:0000259" key="2">
    <source>
        <dbReference type="Pfam" id="PF13505"/>
    </source>
</evidence>
<feature type="domain" description="Outer membrane protein beta-barrel" evidence="2">
    <location>
        <begin position="8"/>
        <end position="131"/>
    </location>
</feature>
<dbReference type="Gene3D" id="2.40.160.20">
    <property type="match status" value="1"/>
</dbReference>